<dbReference type="AlphaFoldDB" id="A0A067T4S3"/>
<protein>
    <recommendedName>
        <fullName evidence="3">F-box domain-containing protein</fullName>
    </recommendedName>
</protein>
<evidence type="ECO:0000313" key="1">
    <source>
        <dbReference type="EMBL" id="KDR78131.1"/>
    </source>
</evidence>
<dbReference type="EMBL" id="KL142375">
    <property type="protein sequence ID" value="KDR78131.1"/>
    <property type="molecule type" value="Genomic_DNA"/>
</dbReference>
<gene>
    <name evidence="1" type="ORF">GALMADRAFT_155131</name>
</gene>
<evidence type="ECO:0000313" key="2">
    <source>
        <dbReference type="Proteomes" id="UP000027222"/>
    </source>
</evidence>
<dbReference type="HOGENOM" id="CLU_030662_0_0_1"/>
<accession>A0A067T4S3</accession>
<reference evidence="2" key="1">
    <citation type="journal article" date="2014" name="Proc. Natl. Acad. Sci. U.S.A.">
        <title>Extensive sampling of basidiomycete genomes demonstrates inadequacy of the white-rot/brown-rot paradigm for wood decay fungi.</title>
        <authorList>
            <person name="Riley R."/>
            <person name="Salamov A.A."/>
            <person name="Brown D.W."/>
            <person name="Nagy L.G."/>
            <person name="Floudas D."/>
            <person name="Held B.W."/>
            <person name="Levasseur A."/>
            <person name="Lombard V."/>
            <person name="Morin E."/>
            <person name="Otillar R."/>
            <person name="Lindquist E.A."/>
            <person name="Sun H."/>
            <person name="LaButti K.M."/>
            <person name="Schmutz J."/>
            <person name="Jabbour D."/>
            <person name="Luo H."/>
            <person name="Baker S.E."/>
            <person name="Pisabarro A.G."/>
            <person name="Walton J.D."/>
            <person name="Blanchette R.A."/>
            <person name="Henrissat B."/>
            <person name="Martin F."/>
            <person name="Cullen D."/>
            <person name="Hibbett D.S."/>
            <person name="Grigoriev I.V."/>
        </authorList>
    </citation>
    <scope>NUCLEOTIDE SEQUENCE [LARGE SCALE GENOMIC DNA]</scope>
    <source>
        <strain evidence="2">CBS 339.88</strain>
    </source>
</reference>
<name>A0A067T4S3_GALM3</name>
<keyword evidence="2" id="KW-1185">Reference proteome</keyword>
<evidence type="ECO:0008006" key="3">
    <source>
        <dbReference type="Google" id="ProtNLM"/>
    </source>
</evidence>
<dbReference type="Proteomes" id="UP000027222">
    <property type="component" value="Unassembled WGS sequence"/>
</dbReference>
<organism evidence="1 2">
    <name type="scientific">Galerina marginata (strain CBS 339.88)</name>
    <dbReference type="NCBI Taxonomy" id="685588"/>
    <lineage>
        <taxon>Eukaryota</taxon>
        <taxon>Fungi</taxon>
        <taxon>Dikarya</taxon>
        <taxon>Basidiomycota</taxon>
        <taxon>Agaricomycotina</taxon>
        <taxon>Agaricomycetes</taxon>
        <taxon>Agaricomycetidae</taxon>
        <taxon>Agaricales</taxon>
        <taxon>Agaricineae</taxon>
        <taxon>Strophariaceae</taxon>
        <taxon>Galerina</taxon>
    </lineage>
</organism>
<dbReference type="OrthoDB" id="3066903at2759"/>
<sequence>MAINILLPELLWEIFMMNADMVRDYRHYDVTSNHRALLITKRSSHVCQLWREVILNSSHLWGRIVDLERFLTLRSNKWMDLVMHRTGKSDLWIQTRARGIHHRPYEISVFLAKYWDRIRSLKVWVDASHHFVKFWTTLKQPAPRLEVFELYLEPRPQHPKFCTNIFSNHAPLLRVFHGNAISCHPHPGWTSQIRNISLQSTCFTVRHLLDILSQALQLESLNLWRACQDAPVEDDIPTHTIFLPNLQNISITDNIRTSAGLLCPLVLPMTCRIRLQMNLCAGRLDKEAIGLEMLLCGPLAFNSTKALTFQLKDRDLVIHDFTHGSDLKISKEITEVHAFHQAIVPCVLKSLHLPNITKLDLSLDANISPTSCPIIHQSLLSFSGVKVLKATLPMLEEILTFRESTPPAIPSLRELSIVGMACYSTNLTLVISDFIAWRKEIGFPIEHLDLSLSVFRNVNAKALETMTDLKVSWRRKKKSCIWTYICGSGDPEKLCR</sequence>
<proteinExistence type="predicted"/>